<dbReference type="Gene3D" id="1.25.40.390">
    <property type="match status" value="2"/>
</dbReference>
<dbReference type="Pfam" id="PF14322">
    <property type="entry name" value="SusD-like_3"/>
    <property type="match status" value="1"/>
</dbReference>
<accession>A0A0T5VRU1</accession>
<keyword evidence="5" id="KW-0998">Cell outer membrane</keyword>
<organism evidence="8 9">
    <name type="scientific">Pedobacter ginsenosidimutans</name>
    <dbReference type="NCBI Taxonomy" id="687842"/>
    <lineage>
        <taxon>Bacteria</taxon>
        <taxon>Pseudomonadati</taxon>
        <taxon>Bacteroidota</taxon>
        <taxon>Sphingobacteriia</taxon>
        <taxon>Sphingobacteriales</taxon>
        <taxon>Sphingobacteriaceae</taxon>
        <taxon>Pedobacter</taxon>
    </lineage>
</organism>
<dbReference type="EMBL" id="LMZQ01000004">
    <property type="protein sequence ID" value="KRT16586.1"/>
    <property type="molecule type" value="Genomic_DNA"/>
</dbReference>
<keyword evidence="3" id="KW-0732">Signal</keyword>
<dbReference type="InterPro" id="IPR011990">
    <property type="entry name" value="TPR-like_helical_dom_sf"/>
</dbReference>
<dbReference type="InterPro" id="IPR012944">
    <property type="entry name" value="SusD_RagB_dom"/>
</dbReference>
<dbReference type="RefSeq" id="WP_057931692.1">
    <property type="nucleotide sequence ID" value="NZ_LMZQ01000004.1"/>
</dbReference>
<name>A0A0T5VRU1_9SPHI</name>
<proteinExistence type="inferred from homology"/>
<evidence type="ECO:0000313" key="9">
    <source>
        <dbReference type="Proteomes" id="UP000051950"/>
    </source>
</evidence>
<keyword evidence="9" id="KW-1185">Reference proteome</keyword>
<dbReference type="GO" id="GO:0009279">
    <property type="term" value="C:cell outer membrane"/>
    <property type="evidence" value="ECO:0007669"/>
    <property type="project" value="UniProtKB-SubCell"/>
</dbReference>
<dbReference type="OrthoDB" id="1147023at2"/>
<feature type="domain" description="SusD-like N-terminal" evidence="7">
    <location>
        <begin position="23"/>
        <end position="225"/>
    </location>
</feature>
<protein>
    <recommendedName>
        <fullName evidence="10">Carbohydrate-binding protein SusD</fullName>
    </recommendedName>
</protein>
<comment type="similarity">
    <text evidence="2">Belongs to the SusD family.</text>
</comment>
<comment type="subcellular location">
    <subcellularLocation>
        <location evidence="1">Cell outer membrane</location>
    </subcellularLocation>
</comment>
<feature type="domain" description="RagB/SusD" evidence="6">
    <location>
        <begin position="312"/>
        <end position="453"/>
    </location>
</feature>
<evidence type="ECO:0000256" key="3">
    <source>
        <dbReference type="ARBA" id="ARBA00022729"/>
    </source>
</evidence>
<dbReference type="SUPFAM" id="SSF48452">
    <property type="entry name" value="TPR-like"/>
    <property type="match status" value="1"/>
</dbReference>
<evidence type="ECO:0000256" key="2">
    <source>
        <dbReference type="ARBA" id="ARBA00006275"/>
    </source>
</evidence>
<dbReference type="InterPro" id="IPR033985">
    <property type="entry name" value="SusD-like_N"/>
</dbReference>
<dbReference type="Proteomes" id="UP000051950">
    <property type="component" value="Unassembled WGS sequence"/>
</dbReference>
<evidence type="ECO:0000256" key="1">
    <source>
        <dbReference type="ARBA" id="ARBA00004442"/>
    </source>
</evidence>
<evidence type="ECO:0008006" key="10">
    <source>
        <dbReference type="Google" id="ProtNLM"/>
    </source>
</evidence>
<evidence type="ECO:0000256" key="5">
    <source>
        <dbReference type="ARBA" id="ARBA00023237"/>
    </source>
</evidence>
<evidence type="ECO:0000259" key="7">
    <source>
        <dbReference type="Pfam" id="PF14322"/>
    </source>
</evidence>
<dbReference type="STRING" id="687842.ASU31_07135"/>
<sequence length="489" mass="54082">MKKNKIFIYIVCSSLLLSSSCKKFLEHQPDDRTELNSSVKVAELLANAYPHGNYLAFAEAMSDNAGDKGTTGRDLPNSSPWNYIDQIDATSEDTPPFYWNSCYKAIAAANYALEAIDKAGNTAEYSASRGEALVARAYVHFMLVTFFAKAYDPATAASDPGIPYVTLPQKIVEGNYTRGTVAGVYANIEKDLLEGLPLIKNNSYRVPKYHFTTQAAHAFATRFYLFKKDYQKVIDHANAVFPGTTIADNLRAWNTTYNVLGYYELQALYTNSTEPSNLLLQEANSYWGRNYAGYNFGLSSGVRATVFNAGNNPTGKALAMTTKIFGGNETVYNIPKFREHFVKQTISANFGDAYNMVPLLTAEEVLFNRAEANIMLGNNSQAIADLDIYLSKRIVGYSATADKFTETKATSFFPTLTVKDALVGTVLNFKRQEYMHEGLRWLDIVRLKIPISHVSANGQTTISLGVNDPKRLIQIPQDAIAAGLTANPR</sequence>
<dbReference type="Pfam" id="PF07980">
    <property type="entry name" value="SusD_RagB"/>
    <property type="match status" value="1"/>
</dbReference>
<keyword evidence="4" id="KW-0472">Membrane</keyword>
<evidence type="ECO:0000256" key="4">
    <source>
        <dbReference type="ARBA" id="ARBA00023136"/>
    </source>
</evidence>
<reference evidence="8 9" key="1">
    <citation type="submission" date="2015-11" db="EMBL/GenBank/DDBJ databases">
        <title>Sequence of Pedobacter ginsenosidimutans.</title>
        <authorList>
            <person name="Carson E."/>
            <person name="Keyser V."/>
            <person name="Newman J."/>
            <person name="Miller J."/>
        </authorList>
    </citation>
    <scope>NUCLEOTIDE SEQUENCE [LARGE SCALE GENOMIC DNA]</scope>
    <source>
        <strain evidence="8 9">KACC 14530</strain>
    </source>
</reference>
<comment type="caution">
    <text evidence="8">The sequence shown here is derived from an EMBL/GenBank/DDBJ whole genome shotgun (WGS) entry which is preliminary data.</text>
</comment>
<gene>
    <name evidence="8" type="ORF">ASU31_07135</name>
</gene>
<evidence type="ECO:0000313" key="8">
    <source>
        <dbReference type="EMBL" id="KRT16586.1"/>
    </source>
</evidence>
<evidence type="ECO:0000259" key="6">
    <source>
        <dbReference type="Pfam" id="PF07980"/>
    </source>
</evidence>
<dbReference type="PROSITE" id="PS51257">
    <property type="entry name" value="PROKAR_LIPOPROTEIN"/>
    <property type="match status" value="1"/>
</dbReference>
<dbReference type="AlphaFoldDB" id="A0A0T5VRU1"/>